<keyword evidence="3" id="KW-1185">Reference proteome</keyword>
<evidence type="ECO:0000313" key="3">
    <source>
        <dbReference type="Proteomes" id="UP001501490"/>
    </source>
</evidence>
<proteinExistence type="predicted"/>
<name>A0ABP7ANB7_9ACTN</name>
<gene>
    <name evidence="2" type="ORF">GCM10022236_44180</name>
</gene>
<dbReference type="Proteomes" id="UP001501490">
    <property type="component" value="Unassembled WGS sequence"/>
</dbReference>
<evidence type="ECO:0000256" key="1">
    <source>
        <dbReference type="SAM" id="MobiDB-lite"/>
    </source>
</evidence>
<dbReference type="Gene3D" id="1.10.357.10">
    <property type="entry name" value="Tetracycline Repressor, domain 2"/>
    <property type="match status" value="1"/>
</dbReference>
<protein>
    <recommendedName>
        <fullName evidence="4">TetR family transcriptional regulator</fullName>
    </recommendedName>
</protein>
<accession>A0ABP7ANB7</accession>
<reference evidence="3" key="1">
    <citation type="journal article" date="2019" name="Int. J. Syst. Evol. Microbiol.">
        <title>The Global Catalogue of Microorganisms (GCM) 10K type strain sequencing project: providing services to taxonomists for standard genome sequencing and annotation.</title>
        <authorList>
            <consortium name="The Broad Institute Genomics Platform"/>
            <consortium name="The Broad Institute Genome Sequencing Center for Infectious Disease"/>
            <person name="Wu L."/>
            <person name="Ma J."/>
        </authorList>
    </citation>
    <scope>NUCLEOTIDE SEQUENCE [LARGE SCALE GENOMIC DNA]</scope>
    <source>
        <strain evidence="3">JCM 16929</strain>
    </source>
</reference>
<comment type="caution">
    <text evidence="2">The sequence shown here is derived from an EMBL/GenBank/DDBJ whole genome shotgun (WGS) entry which is preliminary data.</text>
</comment>
<evidence type="ECO:0008006" key="4">
    <source>
        <dbReference type="Google" id="ProtNLM"/>
    </source>
</evidence>
<sequence>MLGVLEKKEKLDRGGEDLTGRRKADRPPVGGPDTRAAIIDAAQDLFAEYGFDKPAPAPSLPAPVSTSP</sequence>
<feature type="compositionally biased region" description="Basic and acidic residues" evidence="1">
    <location>
        <begin position="1"/>
        <end position="26"/>
    </location>
</feature>
<dbReference type="EMBL" id="BAABAB010000043">
    <property type="protein sequence ID" value="GAA3636803.1"/>
    <property type="molecule type" value="Genomic_DNA"/>
</dbReference>
<feature type="region of interest" description="Disordered" evidence="1">
    <location>
        <begin position="1"/>
        <end position="35"/>
    </location>
</feature>
<dbReference type="RefSeq" id="WP_344808668.1">
    <property type="nucleotide sequence ID" value="NZ_BAABAB010000043.1"/>
</dbReference>
<evidence type="ECO:0000313" key="2">
    <source>
        <dbReference type="EMBL" id="GAA3636803.1"/>
    </source>
</evidence>
<organism evidence="2 3">
    <name type="scientific">Microlunatus ginsengisoli</name>
    <dbReference type="NCBI Taxonomy" id="363863"/>
    <lineage>
        <taxon>Bacteria</taxon>
        <taxon>Bacillati</taxon>
        <taxon>Actinomycetota</taxon>
        <taxon>Actinomycetes</taxon>
        <taxon>Propionibacteriales</taxon>
        <taxon>Propionibacteriaceae</taxon>
        <taxon>Microlunatus</taxon>
    </lineage>
</organism>